<evidence type="ECO:0000256" key="4">
    <source>
        <dbReference type="ARBA" id="ARBA00019403"/>
    </source>
</evidence>
<keyword evidence="9" id="KW-0408">Iron</keyword>
<comment type="catalytic activity">
    <reaction evidence="1">
        <text>Hydrolyzes single-stranded DNA or mismatched double-stranded DNA and polynucleotides, releasing free uracil.</text>
        <dbReference type="EC" id="3.2.2.27"/>
    </reaction>
</comment>
<keyword evidence="10" id="KW-0411">Iron-sulfur</keyword>
<evidence type="ECO:0000256" key="1">
    <source>
        <dbReference type="ARBA" id="ARBA00001400"/>
    </source>
</evidence>
<evidence type="ECO:0000256" key="8">
    <source>
        <dbReference type="ARBA" id="ARBA00022801"/>
    </source>
</evidence>
<evidence type="ECO:0000256" key="2">
    <source>
        <dbReference type="ARBA" id="ARBA00006521"/>
    </source>
</evidence>
<gene>
    <name evidence="13" type="ORF">J8C06_01570</name>
</gene>
<dbReference type="InterPro" id="IPR051536">
    <property type="entry name" value="UDG_Type-4/5"/>
</dbReference>
<keyword evidence="5" id="KW-0004">4Fe-4S</keyword>
<organism evidence="13 14">
    <name type="scientific">Chloracidobacterium validum</name>
    <dbReference type="NCBI Taxonomy" id="2821543"/>
    <lineage>
        <taxon>Bacteria</taxon>
        <taxon>Pseudomonadati</taxon>
        <taxon>Acidobacteriota</taxon>
        <taxon>Terriglobia</taxon>
        <taxon>Terriglobales</taxon>
        <taxon>Acidobacteriaceae</taxon>
        <taxon>Chloracidobacterium</taxon>
    </lineage>
</organism>
<dbReference type="NCBIfam" id="TIGR00758">
    <property type="entry name" value="UDG_fam4"/>
    <property type="match status" value="1"/>
</dbReference>
<dbReference type="InterPro" id="IPR005273">
    <property type="entry name" value="Ura-DNA_glyco_family4"/>
</dbReference>
<keyword evidence="11" id="KW-0234">DNA repair</keyword>
<keyword evidence="8" id="KW-0378">Hydrolase</keyword>
<evidence type="ECO:0000313" key="13">
    <source>
        <dbReference type="EMBL" id="QUW03908.1"/>
    </source>
</evidence>
<evidence type="ECO:0000256" key="10">
    <source>
        <dbReference type="ARBA" id="ARBA00023014"/>
    </source>
</evidence>
<evidence type="ECO:0000256" key="6">
    <source>
        <dbReference type="ARBA" id="ARBA00022723"/>
    </source>
</evidence>
<dbReference type="Pfam" id="PF03167">
    <property type="entry name" value="UDG"/>
    <property type="match status" value="1"/>
</dbReference>
<dbReference type="PANTHER" id="PTHR33693">
    <property type="entry name" value="TYPE-5 URACIL-DNA GLYCOSYLASE"/>
    <property type="match status" value="1"/>
</dbReference>
<evidence type="ECO:0000256" key="3">
    <source>
        <dbReference type="ARBA" id="ARBA00012030"/>
    </source>
</evidence>
<dbReference type="CDD" id="cd10030">
    <property type="entry name" value="UDG-F4_TTUDGA_SPO1dp_like"/>
    <property type="match status" value="1"/>
</dbReference>
<dbReference type="InterPro" id="IPR005122">
    <property type="entry name" value="Uracil-DNA_glycosylase-like"/>
</dbReference>
<dbReference type="EMBL" id="CP072648">
    <property type="protein sequence ID" value="QUW03908.1"/>
    <property type="molecule type" value="Genomic_DNA"/>
</dbReference>
<proteinExistence type="inferred from homology"/>
<evidence type="ECO:0000259" key="12">
    <source>
        <dbReference type="SMART" id="SM00986"/>
    </source>
</evidence>
<dbReference type="PANTHER" id="PTHR33693:SF1">
    <property type="entry name" value="TYPE-4 URACIL-DNA GLYCOSYLASE"/>
    <property type="match status" value="1"/>
</dbReference>
<dbReference type="SMART" id="SM00987">
    <property type="entry name" value="UreE_C"/>
    <property type="match status" value="1"/>
</dbReference>
<keyword evidence="6" id="KW-0479">Metal-binding</keyword>
<evidence type="ECO:0000313" key="14">
    <source>
        <dbReference type="Proteomes" id="UP000676506"/>
    </source>
</evidence>
<sequence>MTMDCNQAAMTLPGQRQDSLFGEAFSLPSPPPTDKTLEEIQTDLGDCQRCKLAKHRRHIVFGEGSPQARLVFVGEGPGADEDATGRPFVGRAGQLLDKIIAAMGLRREAVYICNVVKCRPPENRTPERDEVAACVGFLHRQLAVIGPDVIVALGASAASALLGDPKLSSISKIRGQFHDYRGIPLMPTFHPAYLLRSPDKKREVWDDMKQVMAKLKASTGARL</sequence>
<dbReference type="SUPFAM" id="SSF52141">
    <property type="entry name" value="Uracil-DNA glycosylase-like"/>
    <property type="match status" value="1"/>
</dbReference>
<feature type="domain" description="Uracil-DNA glycosylase-like" evidence="12">
    <location>
        <begin position="61"/>
        <end position="209"/>
    </location>
</feature>
<dbReference type="EC" id="3.2.2.27" evidence="3"/>
<dbReference type="InterPro" id="IPR036895">
    <property type="entry name" value="Uracil-DNA_glycosylase-like_sf"/>
</dbReference>
<protein>
    <recommendedName>
        <fullName evidence="4">Type-4 uracil-DNA glycosylase</fullName>
        <ecNumber evidence="3">3.2.2.27</ecNumber>
    </recommendedName>
</protein>
<dbReference type="Gene3D" id="3.40.470.10">
    <property type="entry name" value="Uracil-DNA glycosylase-like domain"/>
    <property type="match status" value="1"/>
</dbReference>
<comment type="similarity">
    <text evidence="2">Belongs to the uracil-DNA glycosylase (UDG) superfamily. Type 4 (UDGa) family.</text>
</comment>
<dbReference type="Proteomes" id="UP000676506">
    <property type="component" value="Chromosome 1"/>
</dbReference>
<keyword evidence="14" id="KW-1185">Reference proteome</keyword>
<dbReference type="SMART" id="SM00986">
    <property type="entry name" value="UDG"/>
    <property type="match status" value="1"/>
</dbReference>
<accession>A0ABX8BAE8</accession>
<evidence type="ECO:0000256" key="5">
    <source>
        <dbReference type="ARBA" id="ARBA00022485"/>
    </source>
</evidence>
<evidence type="ECO:0000256" key="9">
    <source>
        <dbReference type="ARBA" id="ARBA00023004"/>
    </source>
</evidence>
<reference evidence="13 14" key="1">
    <citation type="submission" date="2021-03" db="EMBL/GenBank/DDBJ databases">
        <title>Genomic and phenotypic characterization of Chloracidobacterium isolates provides evidence for multiple species.</title>
        <authorList>
            <person name="Saini M.K."/>
            <person name="Costas A.M.G."/>
            <person name="Tank M."/>
            <person name="Bryant D.A."/>
        </authorList>
    </citation>
    <scope>NUCLEOTIDE SEQUENCE [LARGE SCALE GENOMIC DNA]</scope>
    <source>
        <strain evidence="13 14">BV2-C</strain>
    </source>
</reference>
<evidence type="ECO:0000256" key="11">
    <source>
        <dbReference type="ARBA" id="ARBA00023204"/>
    </source>
</evidence>
<evidence type="ECO:0000256" key="7">
    <source>
        <dbReference type="ARBA" id="ARBA00022763"/>
    </source>
</evidence>
<keyword evidence="7" id="KW-0227">DNA damage</keyword>
<name>A0ABX8BAE8_9BACT</name>